<dbReference type="InterPro" id="IPR050490">
    <property type="entry name" value="Bact_solute-bd_prot1"/>
</dbReference>
<dbReference type="NCBIfam" id="TIGR01409">
    <property type="entry name" value="TAT_signal_seq"/>
    <property type="match status" value="1"/>
</dbReference>
<evidence type="ECO:0000256" key="1">
    <source>
        <dbReference type="ARBA" id="ARBA00004418"/>
    </source>
</evidence>
<name>A0A5S4WHJ4_9BRAD</name>
<dbReference type="RefSeq" id="WP_148753203.1">
    <property type="nucleotide sequence ID" value="NZ_VSSR01000038.1"/>
</dbReference>
<dbReference type="PROSITE" id="PS51318">
    <property type="entry name" value="TAT"/>
    <property type="match status" value="1"/>
</dbReference>
<protein>
    <submittedName>
        <fullName evidence="6">Extracellular solute-binding protein</fullName>
    </submittedName>
</protein>
<dbReference type="SUPFAM" id="SSF53850">
    <property type="entry name" value="Periplasmic binding protein-like II"/>
    <property type="match status" value="1"/>
</dbReference>
<dbReference type="InterPro" id="IPR006311">
    <property type="entry name" value="TAT_signal"/>
</dbReference>
<keyword evidence="5" id="KW-0732">Signal</keyword>
<sequence length="451" mass="49258">MMKTASRASSITRRKLLKTSAAGAALAAFPAPLIAQTKPFAGVTLHGASFQHRFFTLLQKYIPEFEEKTGMKVDLQLSALPVYNQQANLELSSGGSAYDFVNVTFTLATRWIAAGLLANLDEFTGDANLTPVEWNPKDFVDGAQVPYRDGKGATYGYSWEGGAMLMGLSRMDLMEKKGLKIPKTFAELAQVCAEINGTDGVNGMVSWFLHNWNLPPYIQGFGGNVFKNPPGDVMPALNTPEAIQGVEFYANLLKSAPKGVLTYTEDQARQSMLTGRSNIFIHSSAWVTPILLSDESKVKDTSRVVRSPAGPVHDYPASNSQGLGIPRNAKNQKAAWEFIKWALSPEISMKLVREHGHSSVCRRSIITSEDYRKLNTVNGQDLGALYLEVLELPGKGENYMAYRTSKEFPIVGDVLNKAFEQVATGQLPAKDAMNAAQDQAIAALRRAGTKL</sequence>
<dbReference type="Proteomes" id="UP000324853">
    <property type="component" value="Unassembled WGS sequence"/>
</dbReference>
<evidence type="ECO:0000256" key="4">
    <source>
        <dbReference type="SAM" id="MobiDB-lite"/>
    </source>
</evidence>
<evidence type="ECO:0000256" key="3">
    <source>
        <dbReference type="ARBA" id="ARBA00022764"/>
    </source>
</evidence>
<feature type="signal peptide" evidence="5">
    <location>
        <begin position="1"/>
        <end position="35"/>
    </location>
</feature>
<evidence type="ECO:0000313" key="6">
    <source>
        <dbReference type="EMBL" id="TYL81656.1"/>
    </source>
</evidence>
<comment type="similarity">
    <text evidence="2">Belongs to the bacterial solute-binding protein 1 family.</text>
</comment>
<gene>
    <name evidence="6" type="ORF">FXB38_22745</name>
</gene>
<dbReference type="AlphaFoldDB" id="A0A5S4WHJ4"/>
<dbReference type="InterPro" id="IPR019546">
    <property type="entry name" value="TAT_signal_bac_arc"/>
</dbReference>
<dbReference type="OrthoDB" id="7374398at2"/>
<organism evidence="6 7">
    <name type="scientific">Bradyrhizobium cytisi</name>
    <dbReference type="NCBI Taxonomy" id="515489"/>
    <lineage>
        <taxon>Bacteria</taxon>
        <taxon>Pseudomonadati</taxon>
        <taxon>Pseudomonadota</taxon>
        <taxon>Alphaproteobacteria</taxon>
        <taxon>Hyphomicrobiales</taxon>
        <taxon>Nitrobacteraceae</taxon>
        <taxon>Bradyrhizobium</taxon>
    </lineage>
</organism>
<dbReference type="InterPro" id="IPR006059">
    <property type="entry name" value="SBP"/>
</dbReference>
<evidence type="ECO:0000256" key="5">
    <source>
        <dbReference type="SAM" id="SignalP"/>
    </source>
</evidence>
<dbReference type="PANTHER" id="PTHR43649">
    <property type="entry name" value="ARABINOSE-BINDING PROTEIN-RELATED"/>
    <property type="match status" value="1"/>
</dbReference>
<dbReference type="PANTHER" id="PTHR43649:SF12">
    <property type="entry name" value="DIACETYLCHITOBIOSE BINDING PROTEIN DASA"/>
    <property type="match status" value="1"/>
</dbReference>
<dbReference type="Pfam" id="PF01547">
    <property type="entry name" value="SBP_bac_1"/>
    <property type="match status" value="1"/>
</dbReference>
<dbReference type="EMBL" id="VSSR01000038">
    <property type="protein sequence ID" value="TYL81656.1"/>
    <property type="molecule type" value="Genomic_DNA"/>
</dbReference>
<evidence type="ECO:0000313" key="7">
    <source>
        <dbReference type="Proteomes" id="UP000324853"/>
    </source>
</evidence>
<feature type="chain" id="PRO_5024315351" evidence="5">
    <location>
        <begin position="36"/>
        <end position="451"/>
    </location>
</feature>
<accession>A0A5S4WHJ4</accession>
<proteinExistence type="inferred from homology"/>
<keyword evidence="7" id="KW-1185">Reference proteome</keyword>
<comment type="subcellular location">
    <subcellularLocation>
        <location evidence="1">Periplasm</location>
    </subcellularLocation>
</comment>
<keyword evidence="3" id="KW-0574">Periplasm</keyword>
<evidence type="ECO:0000256" key="2">
    <source>
        <dbReference type="ARBA" id="ARBA00008520"/>
    </source>
</evidence>
<feature type="region of interest" description="Disordered" evidence="4">
    <location>
        <begin position="307"/>
        <end position="326"/>
    </location>
</feature>
<dbReference type="Gene3D" id="3.40.190.10">
    <property type="entry name" value="Periplasmic binding protein-like II"/>
    <property type="match status" value="2"/>
</dbReference>
<reference evidence="6 7" key="1">
    <citation type="submission" date="2019-08" db="EMBL/GenBank/DDBJ databases">
        <title>Bradyrhizobium hipponensis sp. nov., a rhizobium isolated from a Lupinus angustifolius root nodule in Tunisia.</title>
        <authorList>
            <person name="Off K."/>
            <person name="Rejili M."/>
            <person name="Mars M."/>
            <person name="Brachmann A."/>
            <person name="Marin M."/>
        </authorList>
    </citation>
    <scope>NUCLEOTIDE SEQUENCE [LARGE SCALE GENOMIC DNA]</scope>
    <source>
        <strain evidence="6 7">CTAW11</strain>
    </source>
</reference>
<comment type="caution">
    <text evidence="6">The sequence shown here is derived from an EMBL/GenBank/DDBJ whole genome shotgun (WGS) entry which is preliminary data.</text>
</comment>
<dbReference type="GO" id="GO:0042597">
    <property type="term" value="C:periplasmic space"/>
    <property type="evidence" value="ECO:0007669"/>
    <property type="project" value="UniProtKB-SubCell"/>
</dbReference>